<sequence length="163" mass="18888">MYTVSSPSATATTSLAFLLPMLVRHPGRRHVQSPRLPDCQYFNAQGLYVFNCIIVLFDNRFTMADIAIPTNCRHLNIPAYIEKKLYKTARKQFIEQTRQSVKENLEKTNMPYQRVYIISDETMLGVVKGKQPKEAIDEFELLNNLIAEAYTRRTPRDAEKDKK</sequence>
<evidence type="ECO:0000313" key="1">
    <source>
        <dbReference type="EMBL" id="OAX38889.1"/>
    </source>
</evidence>
<proteinExistence type="predicted"/>
<dbReference type="InterPro" id="IPR027417">
    <property type="entry name" value="P-loop_NTPase"/>
</dbReference>
<dbReference type="InParanoid" id="A0A1B7N200"/>
<dbReference type="Gene3D" id="3.40.50.300">
    <property type="entry name" value="P-loop containing nucleotide triphosphate hydrolases"/>
    <property type="match status" value="1"/>
</dbReference>
<dbReference type="OrthoDB" id="2681839at2759"/>
<keyword evidence="2" id="KW-1185">Reference proteome</keyword>
<accession>A0A1B7N200</accession>
<dbReference type="STRING" id="1314800.A0A1B7N200"/>
<protein>
    <submittedName>
        <fullName evidence="1">Uncharacterized protein</fullName>
    </submittedName>
</protein>
<organism evidence="1 2">
    <name type="scientific">Rhizopogon vinicolor AM-OR11-026</name>
    <dbReference type="NCBI Taxonomy" id="1314800"/>
    <lineage>
        <taxon>Eukaryota</taxon>
        <taxon>Fungi</taxon>
        <taxon>Dikarya</taxon>
        <taxon>Basidiomycota</taxon>
        <taxon>Agaricomycotina</taxon>
        <taxon>Agaricomycetes</taxon>
        <taxon>Agaricomycetidae</taxon>
        <taxon>Boletales</taxon>
        <taxon>Suillineae</taxon>
        <taxon>Rhizopogonaceae</taxon>
        <taxon>Rhizopogon</taxon>
    </lineage>
</organism>
<evidence type="ECO:0000313" key="2">
    <source>
        <dbReference type="Proteomes" id="UP000092154"/>
    </source>
</evidence>
<dbReference type="Proteomes" id="UP000092154">
    <property type="component" value="Unassembled WGS sequence"/>
</dbReference>
<name>A0A1B7N200_9AGAM</name>
<reference evidence="1 2" key="1">
    <citation type="submission" date="2016-06" db="EMBL/GenBank/DDBJ databases">
        <title>Comparative genomics of the ectomycorrhizal sister species Rhizopogon vinicolor and Rhizopogon vesiculosus (Basidiomycota: Boletales) reveals a divergence of the mating type B locus.</title>
        <authorList>
            <consortium name="DOE Joint Genome Institute"/>
            <person name="Mujic A.B."/>
            <person name="Kuo A."/>
            <person name="Tritt A."/>
            <person name="Lipzen A."/>
            <person name="Chen C."/>
            <person name="Johnson J."/>
            <person name="Sharma A."/>
            <person name="Barry K."/>
            <person name="Grigoriev I.V."/>
            <person name="Spatafora J.W."/>
        </authorList>
    </citation>
    <scope>NUCLEOTIDE SEQUENCE [LARGE SCALE GENOMIC DNA]</scope>
    <source>
        <strain evidence="1 2">AM-OR11-026</strain>
    </source>
</reference>
<gene>
    <name evidence="1" type="ORF">K503DRAFT_770025</name>
</gene>
<dbReference type="EMBL" id="KV448272">
    <property type="protein sequence ID" value="OAX38889.1"/>
    <property type="molecule type" value="Genomic_DNA"/>
</dbReference>
<dbReference type="AlphaFoldDB" id="A0A1B7N200"/>